<organism evidence="2 3">
    <name type="scientific">Dorea phocaeensis</name>
    <dbReference type="NCBI Taxonomy" id="2040291"/>
    <lineage>
        <taxon>Bacteria</taxon>
        <taxon>Bacillati</taxon>
        <taxon>Bacillota</taxon>
        <taxon>Clostridia</taxon>
        <taxon>Lachnospirales</taxon>
        <taxon>Lachnospiraceae</taxon>
        <taxon>Dorea</taxon>
    </lineage>
</organism>
<proteinExistence type="predicted"/>
<dbReference type="Proteomes" id="UP000528555">
    <property type="component" value="Unassembled WGS sequence"/>
</dbReference>
<dbReference type="AlphaFoldDB" id="A0A850HJZ5"/>
<sequence length="363" mass="41486">MIINMQTELRDFTYITNLYKCIANYNLMGHQIGRKIGDMLEILTMGAVYRNTSLKEHLNTEGKLEGFTSAGHKVEFGFFENPQTKQGLFGAIECKCIGVEETKLTKNNIVSLRPNATFQLPLSGQWMSTTITANIKLLSISNDSVIIELRNSSNTNCQRITLRKGDNIKLIVDENENFLSTTPHGNMLAEIPGIIRICRTIKVDKIDSASCSFSLFSCLTGPQTIEKAKQASLVAMDLRKKIDGHWGREDIDPNKKKMTFIHVLCEFSHWEEKSRNVISTCIDHNLIVPDAILIKAFEAFENKFGTAQMLDRISKKQFEEVSSVRNTIYDILDYFENHIFYDMNLKQYVTFENRNNKLQIKPM</sequence>
<gene>
    <name evidence="2" type="ORF">G5A66_09710</name>
    <name evidence="1" type="ORF">G5A75_09735</name>
</gene>
<dbReference type="EMBL" id="JAAIUO010000006">
    <property type="protein sequence ID" value="NSK15141.1"/>
    <property type="molecule type" value="Genomic_DNA"/>
</dbReference>
<protein>
    <submittedName>
        <fullName evidence="2">Uncharacterized protein</fullName>
    </submittedName>
</protein>
<reference evidence="3 4" key="1">
    <citation type="journal article" date="2020" name="Cell Host Microbe">
        <title>Functional and Genomic Variation between Human-Derived Isolates of Lachnospiraceae Reveals Inter- and Intra-Species Diversity.</title>
        <authorList>
            <person name="Sorbara M.T."/>
            <person name="Littmann E.R."/>
            <person name="Fontana E."/>
            <person name="Moody T.U."/>
            <person name="Kohout C.E."/>
            <person name="Gjonbalaj M."/>
            <person name="Eaton V."/>
            <person name="Seok R."/>
            <person name="Leiner I.M."/>
            <person name="Pamer E.G."/>
        </authorList>
    </citation>
    <scope>NUCLEOTIDE SEQUENCE [LARGE SCALE GENOMIC DNA]</scope>
    <source>
        <strain evidence="2 3">MSK.17.11</strain>
        <strain evidence="1 4">MSK.17.38</strain>
    </source>
</reference>
<comment type="caution">
    <text evidence="2">The sequence shown here is derived from an EMBL/GenBank/DDBJ whole genome shotgun (WGS) entry which is preliminary data.</text>
</comment>
<evidence type="ECO:0000313" key="2">
    <source>
        <dbReference type="EMBL" id="NVH58914.1"/>
    </source>
</evidence>
<keyword evidence="3" id="KW-1185">Reference proteome</keyword>
<evidence type="ECO:0000313" key="4">
    <source>
        <dbReference type="Proteomes" id="UP000701680"/>
    </source>
</evidence>
<dbReference type="RefSeq" id="WP_173814930.1">
    <property type="nucleotide sequence ID" value="NZ_JAAITX010000006.1"/>
</dbReference>
<evidence type="ECO:0000313" key="3">
    <source>
        <dbReference type="Proteomes" id="UP000528555"/>
    </source>
</evidence>
<dbReference type="Proteomes" id="UP000701680">
    <property type="component" value="Unassembled WGS sequence"/>
</dbReference>
<reference evidence="2" key="2">
    <citation type="submission" date="2020-02" db="EMBL/GenBank/DDBJ databases">
        <authorList>
            <person name="Littmann E."/>
            <person name="Sorbara M."/>
        </authorList>
    </citation>
    <scope>NUCLEOTIDE SEQUENCE</scope>
    <source>
        <strain evidence="2">MSK.17.11</strain>
        <strain evidence="1">MSK.17.38</strain>
    </source>
</reference>
<name>A0A850HJZ5_9FIRM</name>
<evidence type="ECO:0000313" key="1">
    <source>
        <dbReference type="EMBL" id="NSK15141.1"/>
    </source>
</evidence>
<accession>A0A850HJZ5</accession>
<dbReference type="EMBL" id="JAAITX010000006">
    <property type="protein sequence ID" value="NVH58914.1"/>
    <property type="molecule type" value="Genomic_DNA"/>
</dbReference>